<proteinExistence type="predicted"/>
<accession>M7Y9Q0</accession>
<protein>
    <submittedName>
        <fullName evidence="1">Uncharacterized protein</fullName>
    </submittedName>
</protein>
<name>M7Y9Q0_TRIUA</name>
<dbReference type="OMA" id="YNSCELI"/>
<reference evidence="1" key="1">
    <citation type="journal article" date="2013" name="Nature">
        <title>Draft genome of the wheat A-genome progenitor Triticum urartu.</title>
        <authorList>
            <person name="Ling H.Q."/>
            <person name="Zhao S."/>
            <person name="Liu D."/>
            <person name="Wang J."/>
            <person name="Sun H."/>
            <person name="Zhang C."/>
            <person name="Fan H."/>
            <person name="Li D."/>
            <person name="Dong L."/>
            <person name="Tao Y."/>
            <person name="Gao C."/>
            <person name="Wu H."/>
            <person name="Li Y."/>
            <person name="Cui Y."/>
            <person name="Guo X."/>
            <person name="Zheng S."/>
            <person name="Wang B."/>
            <person name="Yu K."/>
            <person name="Liang Q."/>
            <person name="Yang W."/>
            <person name="Lou X."/>
            <person name="Chen J."/>
            <person name="Feng M."/>
            <person name="Jian J."/>
            <person name="Zhang X."/>
            <person name="Luo G."/>
            <person name="Jiang Y."/>
            <person name="Liu J."/>
            <person name="Wang Z."/>
            <person name="Sha Y."/>
            <person name="Zhang B."/>
            <person name="Wu H."/>
            <person name="Tang D."/>
            <person name="Shen Q."/>
            <person name="Xue P."/>
            <person name="Zou S."/>
            <person name="Wang X."/>
            <person name="Liu X."/>
            <person name="Wang F."/>
            <person name="Yang Y."/>
            <person name="An X."/>
            <person name="Dong Z."/>
            <person name="Zhang K."/>
            <person name="Zhang X."/>
            <person name="Luo M.C."/>
            <person name="Dvorak J."/>
            <person name="Tong Y."/>
            <person name="Wang J."/>
            <person name="Yang H."/>
            <person name="Li Z."/>
            <person name="Wang D."/>
            <person name="Zhang A."/>
            <person name="Wang J."/>
        </authorList>
    </citation>
    <scope>NUCLEOTIDE SEQUENCE</scope>
</reference>
<gene>
    <name evidence="1" type="ORF">TRIUR3_10434</name>
</gene>
<evidence type="ECO:0000313" key="1">
    <source>
        <dbReference type="EMBL" id="EMS46818.1"/>
    </source>
</evidence>
<organism evidence="1">
    <name type="scientific">Triticum urartu</name>
    <name type="common">Red wild einkorn</name>
    <name type="synonym">Crithodium urartu</name>
    <dbReference type="NCBI Taxonomy" id="4572"/>
    <lineage>
        <taxon>Eukaryota</taxon>
        <taxon>Viridiplantae</taxon>
        <taxon>Streptophyta</taxon>
        <taxon>Embryophyta</taxon>
        <taxon>Tracheophyta</taxon>
        <taxon>Spermatophyta</taxon>
        <taxon>Magnoliopsida</taxon>
        <taxon>Liliopsida</taxon>
        <taxon>Poales</taxon>
        <taxon>Poaceae</taxon>
        <taxon>BOP clade</taxon>
        <taxon>Pooideae</taxon>
        <taxon>Triticodae</taxon>
        <taxon>Triticeae</taxon>
        <taxon>Triticinae</taxon>
        <taxon>Triticum</taxon>
    </lineage>
</organism>
<dbReference type="EMBL" id="KD269073">
    <property type="protein sequence ID" value="EMS46818.1"/>
    <property type="molecule type" value="Genomic_DNA"/>
</dbReference>
<dbReference type="AlphaFoldDB" id="M7Y9Q0"/>
<sequence>MAGSIGLLSGGRYYLDFIPYVSSYAEIISTVVLLIGCLGQHLHVCCVDQSAKEVAVIYMVPGDRAGQFHEGGGRDLHDNCIIGCINQYYRNHNLVITFQVALHPDMGTSARSRSSEPNQAGAHPLLHSLRGMCRPHPPAAGGRGDRQGEKPHRRPQRQGGGRALHGARRPRGQFHAEKMGYHDEMVLLCSQGAAEVVVWDPMTELVLAGDLLGFHPYFSGLRVYLDPGPRQAELLGPDSKEIYIKVPERLSLSLVQFTFKNSPCVVLVVFLCFGNSVAECNPWKFLLDVEAEMWASSFTKMDVYLVLDAVSPQTTVHLVWLRLMATDHGNDLFSVVWLCLIVHQQYCLQGPLETAVWCALGRTSPANALTPKPSTLPLQWPLLLRLRHRCMLVATWCQTLLFVVHDLLVVIAVSSNGEEEDELLERRRMRSCWRGGQEELLERICCRGGSRSAGGEEPEKEEEGHMVGIEAEVLHFIPGDLCFVSLLEVSPNCGIELVSPLVLSLDLIQEYVVYNSCELIKMKTYVVSSLSTLWKQRIWYTIIINERRGSLCQARCMVVGSVCCFSVFRWSRYRAAEMVLFGIGYKIAMKQEVLIHQGAEIYRSPWHPGVVVLPHRAADPNQVRAAAACPEPRWRGGALVQGEGGASQRLLHSVSSSSSTTTPAEVMLG</sequence>